<dbReference type="Proteomes" id="UP000011863">
    <property type="component" value="Chromosome"/>
</dbReference>
<dbReference type="InterPro" id="IPR003838">
    <property type="entry name" value="ABC3_permease_C"/>
</dbReference>
<dbReference type="EMBL" id="AP012057">
    <property type="protein sequence ID" value="BAN03108.1"/>
    <property type="molecule type" value="Genomic_DNA"/>
</dbReference>
<evidence type="ECO:0000256" key="6">
    <source>
        <dbReference type="ARBA" id="ARBA00038076"/>
    </source>
</evidence>
<keyword evidence="2" id="KW-1003">Cell membrane</keyword>
<keyword evidence="5 7" id="KW-0472">Membrane</keyword>
<dbReference type="KEGG" id="aym:YM304_27940"/>
<keyword evidence="10" id="KW-1185">Reference proteome</keyword>
<evidence type="ECO:0000256" key="7">
    <source>
        <dbReference type="SAM" id="Phobius"/>
    </source>
</evidence>
<dbReference type="GO" id="GO:0005886">
    <property type="term" value="C:plasma membrane"/>
    <property type="evidence" value="ECO:0007669"/>
    <property type="project" value="UniProtKB-SubCell"/>
</dbReference>
<evidence type="ECO:0000313" key="10">
    <source>
        <dbReference type="Proteomes" id="UP000011863"/>
    </source>
</evidence>
<evidence type="ECO:0000256" key="4">
    <source>
        <dbReference type="ARBA" id="ARBA00022989"/>
    </source>
</evidence>
<dbReference type="PANTHER" id="PTHR30572:SF4">
    <property type="entry name" value="ABC TRANSPORTER PERMEASE YTRF"/>
    <property type="match status" value="1"/>
</dbReference>
<comment type="subcellular location">
    <subcellularLocation>
        <location evidence="1">Cell membrane</location>
        <topology evidence="1">Multi-pass membrane protein</topology>
    </subcellularLocation>
</comment>
<dbReference type="OrthoDB" id="9780560at2"/>
<feature type="transmembrane region" description="Helical" evidence="7">
    <location>
        <begin position="793"/>
        <end position="812"/>
    </location>
</feature>
<keyword evidence="4 7" id="KW-1133">Transmembrane helix</keyword>
<dbReference type="RefSeq" id="WP_015442355.1">
    <property type="nucleotide sequence ID" value="NC_020520.1"/>
</dbReference>
<dbReference type="AlphaFoldDB" id="A0A6C7EEQ8"/>
<proteinExistence type="inferred from homology"/>
<feature type="transmembrane region" description="Helical" evidence="7">
    <location>
        <begin position="406"/>
        <end position="425"/>
    </location>
</feature>
<feature type="transmembrane region" description="Helical" evidence="7">
    <location>
        <begin position="699"/>
        <end position="724"/>
    </location>
</feature>
<dbReference type="GO" id="GO:0022857">
    <property type="term" value="F:transmembrane transporter activity"/>
    <property type="evidence" value="ECO:0007669"/>
    <property type="project" value="TreeGrafter"/>
</dbReference>
<evidence type="ECO:0000256" key="2">
    <source>
        <dbReference type="ARBA" id="ARBA00022475"/>
    </source>
</evidence>
<reference evidence="9 10" key="1">
    <citation type="journal article" date="2013" name="Int. J. Syst. Evol. Microbiol.">
        <title>Ilumatobacter nonamiense sp. nov. and Ilumatobacter coccineum sp. nov., isolated from seashore sand.</title>
        <authorList>
            <person name="Matsumoto A."/>
            <person name="Kasai H."/>
            <person name="Matsuo Y."/>
            <person name="Shizuri Y."/>
            <person name="Ichikawa N."/>
            <person name="Fujita N."/>
            <person name="Omura S."/>
            <person name="Takahashi Y."/>
        </authorList>
    </citation>
    <scope>NUCLEOTIDE SEQUENCE [LARGE SCALE GENOMIC DNA]</scope>
    <source>
        <strain evidence="10">NBRC 103263 / KCTC 29153 / YM16-304</strain>
    </source>
</reference>
<feature type="domain" description="ABC3 transporter permease C-terminal" evidence="8">
    <location>
        <begin position="706"/>
        <end position="821"/>
    </location>
</feature>
<comment type="similarity">
    <text evidence="6">Belongs to the ABC-4 integral membrane protein family.</text>
</comment>
<accession>A0A6C7EEQ8</accession>
<keyword evidence="3 7" id="KW-0812">Transmembrane</keyword>
<evidence type="ECO:0000256" key="3">
    <source>
        <dbReference type="ARBA" id="ARBA00022692"/>
    </source>
</evidence>
<evidence type="ECO:0000259" key="8">
    <source>
        <dbReference type="Pfam" id="PF02687"/>
    </source>
</evidence>
<evidence type="ECO:0000256" key="1">
    <source>
        <dbReference type="ARBA" id="ARBA00004651"/>
    </source>
</evidence>
<feature type="domain" description="ABC3 transporter permease C-terminal" evidence="8">
    <location>
        <begin position="266"/>
        <end position="385"/>
    </location>
</feature>
<dbReference type="PANTHER" id="PTHR30572">
    <property type="entry name" value="MEMBRANE COMPONENT OF TRANSPORTER-RELATED"/>
    <property type="match status" value="1"/>
</dbReference>
<feature type="transmembrane region" description="Helical" evidence="7">
    <location>
        <begin position="307"/>
        <end position="333"/>
    </location>
</feature>
<protein>
    <recommendedName>
        <fullName evidence="8">ABC3 transporter permease C-terminal domain-containing protein</fullName>
    </recommendedName>
</protein>
<dbReference type="Pfam" id="PF02687">
    <property type="entry name" value="FtsX"/>
    <property type="match status" value="2"/>
</dbReference>
<gene>
    <name evidence="9" type="ORF">YM304_27940</name>
</gene>
<feature type="transmembrane region" description="Helical" evidence="7">
    <location>
        <begin position="353"/>
        <end position="377"/>
    </location>
</feature>
<dbReference type="InterPro" id="IPR050250">
    <property type="entry name" value="Macrolide_Exporter_MacB"/>
</dbReference>
<feature type="transmembrane region" description="Helical" evidence="7">
    <location>
        <begin position="754"/>
        <end position="781"/>
    </location>
</feature>
<name>A0A6C7EEQ8_ILUCY</name>
<sequence>MFRLSLRSLIAKKLRLVTTAIAIVLGVAFTTGTMILADTMTASISTALDEVSSGVGVVVRGEPVGEDEVFTLRAPVPLDDLDQIRSTPGIAAAAPYWEGYTQILDTDGKALDLLQSVGLNWIDDTELSMFELDSGRPPDRPGEVVLGLDGADEAGVTTGDRVELITSAGRETFVVTGLARLDGVPGVANSAFTFFTDADAEQRLGDPGTAEWFLARGDGSVSDTELASTLAASLPGLDVVTGAQRAAEQKDDLGDAIGIFETILLVFGGIALFVGSFTIANTFTITVAQRTKELALVRAIGASRGQVLGSVVIEAAMIGTIAAIAGLASGLGVAKALTWLLAQVGLEFPGGSLVVQSSTIVAAFVAGIVVTVGAAIVPARRAARVAPVAAMRDASIEPDSTSRKRVVGGSLLAAVGTAALVQGISQASPGKVGLGSIALFHATLVLGPVIVRPLARVLSMPLRHMGASGRLAAANALRNPKRTAATASALTVGVMLVAGASMFASTASASIRGDAVDVITADRVIRPAGSNPGLPMDLGAALAELPGTSSLPIQSLAVRVDGEMEAIGGIDLVDADGLLSIDVLDGQITADSEDVVIGDELADDRSWSVGDRIEIGFADGVTEQFRVSAVIEQTNALPALVTSYETAAEHGIGLDQVVLFDGDADAIATAESITDGVPTALLGTVDDYATALAGPLDTVLSLVLGLLGLAVVIAVLGIATTIGLSIHERTRELGVLRAVGLSRRQLRRSIRLEAILIALFGTTLGLAMGLGFTSAVISTLADDGFRSATVPSSTLVAIVIGALLAGTAAAALPARSAARRNVLDAISTS</sequence>
<feature type="transmembrane region" description="Helical" evidence="7">
    <location>
        <begin position="484"/>
        <end position="504"/>
    </location>
</feature>
<feature type="transmembrane region" description="Helical" evidence="7">
    <location>
        <begin position="263"/>
        <end position="287"/>
    </location>
</feature>
<evidence type="ECO:0000313" key="9">
    <source>
        <dbReference type="EMBL" id="BAN03108.1"/>
    </source>
</evidence>
<organism evidence="9 10">
    <name type="scientific">Ilumatobacter coccineus (strain NBRC 103263 / KCTC 29153 / YM16-304)</name>
    <dbReference type="NCBI Taxonomy" id="1313172"/>
    <lineage>
        <taxon>Bacteria</taxon>
        <taxon>Bacillati</taxon>
        <taxon>Actinomycetota</taxon>
        <taxon>Acidimicrobiia</taxon>
        <taxon>Acidimicrobiales</taxon>
        <taxon>Ilumatobacteraceae</taxon>
        <taxon>Ilumatobacter</taxon>
    </lineage>
</organism>
<evidence type="ECO:0000256" key="5">
    <source>
        <dbReference type="ARBA" id="ARBA00023136"/>
    </source>
</evidence>
<feature type="transmembrane region" description="Helical" evidence="7">
    <location>
        <begin position="437"/>
        <end position="455"/>
    </location>
</feature>